<dbReference type="SUPFAM" id="SSF52266">
    <property type="entry name" value="SGNH hydrolase"/>
    <property type="match status" value="1"/>
</dbReference>
<evidence type="ECO:0000313" key="5">
    <source>
        <dbReference type="Proteomes" id="UP000568106"/>
    </source>
</evidence>
<keyword evidence="2" id="KW-0732">Signal</keyword>
<protein>
    <recommendedName>
        <fullName evidence="3">SGNH hydrolase-type esterase domain-containing protein</fullName>
    </recommendedName>
</protein>
<dbReference type="GO" id="GO:0016788">
    <property type="term" value="F:hydrolase activity, acting on ester bonds"/>
    <property type="evidence" value="ECO:0007669"/>
    <property type="project" value="UniProtKB-ARBA"/>
</dbReference>
<name>A0A7W8II60_9BACT</name>
<dbReference type="InterPro" id="IPR036514">
    <property type="entry name" value="SGNH_hydro_sf"/>
</dbReference>
<dbReference type="Pfam" id="PF13472">
    <property type="entry name" value="Lipase_GDSL_2"/>
    <property type="match status" value="1"/>
</dbReference>
<dbReference type="Proteomes" id="UP000568106">
    <property type="component" value="Unassembled WGS sequence"/>
</dbReference>
<evidence type="ECO:0000259" key="3">
    <source>
        <dbReference type="Pfam" id="PF13472"/>
    </source>
</evidence>
<keyword evidence="5" id="KW-1185">Reference proteome</keyword>
<dbReference type="InterPro" id="IPR013830">
    <property type="entry name" value="SGNH_hydro"/>
</dbReference>
<feature type="signal peptide" evidence="2">
    <location>
        <begin position="1"/>
        <end position="33"/>
    </location>
</feature>
<feature type="compositionally biased region" description="Basic and acidic residues" evidence="1">
    <location>
        <begin position="300"/>
        <end position="311"/>
    </location>
</feature>
<accession>A0A7W8II60</accession>
<feature type="chain" id="PRO_5031346585" description="SGNH hydrolase-type esterase domain-containing protein" evidence="2">
    <location>
        <begin position="34"/>
        <end position="1533"/>
    </location>
</feature>
<reference evidence="4" key="1">
    <citation type="submission" date="2020-08" db="EMBL/GenBank/DDBJ databases">
        <title>Genomic Encyclopedia of Type Strains, Phase IV (KMG-V): Genome sequencing to study the core and pangenomes of soil and plant-associated prokaryotes.</title>
        <authorList>
            <person name="Whitman W."/>
        </authorList>
    </citation>
    <scope>NUCLEOTIDE SEQUENCE [LARGE SCALE GENOMIC DNA]</scope>
    <source>
        <strain evidence="4">M8UP27</strain>
    </source>
</reference>
<feature type="domain" description="SGNH hydrolase-type esterase" evidence="3">
    <location>
        <begin position="1243"/>
        <end position="1411"/>
    </location>
</feature>
<dbReference type="EMBL" id="JACHDY010000002">
    <property type="protein sequence ID" value="MBB5317604.1"/>
    <property type="molecule type" value="Genomic_DNA"/>
</dbReference>
<comment type="caution">
    <text evidence="4">The sequence shown here is derived from an EMBL/GenBank/DDBJ whole genome shotgun (WGS) entry which is preliminary data.</text>
</comment>
<dbReference type="Gene3D" id="3.40.50.1110">
    <property type="entry name" value="SGNH hydrolase"/>
    <property type="match status" value="1"/>
</dbReference>
<feature type="region of interest" description="Disordered" evidence="1">
    <location>
        <begin position="292"/>
        <end position="311"/>
    </location>
</feature>
<evidence type="ECO:0000256" key="1">
    <source>
        <dbReference type="SAM" id="MobiDB-lite"/>
    </source>
</evidence>
<evidence type="ECO:0000313" key="4">
    <source>
        <dbReference type="EMBL" id="MBB5317604.1"/>
    </source>
</evidence>
<proteinExistence type="predicted"/>
<evidence type="ECO:0000256" key="2">
    <source>
        <dbReference type="SAM" id="SignalP"/>
    </source>
</evidence>
<sequence>MHWKPKGWTLIGMLLLAAPGAMTVMKVAAAAQATTPNTIATTQVTDTIYRGDGTLANGSVIVSWQAFTAASGQAVPSGTTSATITNGALSLALVPNAGSTPIGTYYTAVYHLDDGTVSRQFWVVPVSQAPVQVSTIESTVLPTSVAMQTVSKNYVDTAIAAAVTGHPLDSTNPFVEKAGDTMTGPLVLPGDPTTSNQAADKHYVDVNVTGVAAGLGQKVSTVPAATQVVVQPLGTQLQVNNLNGDEYASQYVTGLGGNGIANAVTSPDCASGCEVKVEHSYPVGENYAASTWNSGAGGTHIEDDRNGQRRDTYFNPTSSVEAGVDAGQVIDVTSTRNSQAEFAAGGSSDPNSYALSIVHRGVTGGSNLFAAGIGSVPYFKTNYNAMNVEGEYNTLGQHVLDSQAINCYGVGDCLMGSQILTSSGGFRDEADEGAHPYDIQIQEDFNVFQGVCSAGCSPGSTVVTVGSIQAAGTQGEGRYLIDKNPAKTITIGVLTGGTGQVNFGPGPIATFSGTNFPVSVFLATAQVIPSQANNTAPGAVTVAIATTGVTAGFATSTAAIPSPSGVACLMDPPIKTSTTNYEMANYSVVDGTHLQMTLNKPHYAGTTIAFGGLCGYGLEQTVDTVGAIRQVFPVVGSYSTTGLYYAGSLTSIVGVQKNTSGFLNVSLAISAIARSNGVVTVTTAGSLPVDVNGLNMTISGVADQSYNGNFVVTTTGSNTLTFSETGANSTSTGGTVSKVTGGYVLYPMAEVLGVFDTATKSVDGQLTLAPNTVAWAVNDSLEEPHYYQQRVAPDVSFIGQWTPRATVGQTAGVEYENNVGPGVSGWTVSNNVSASNYLGNGGTHTEPGYAYVVQGIWQRTMDVQAGEQSVFSVHCNSHGCGNWNSGYDLFELDSSAGSDSVSFQPTTSTLHMNLRGTNYQFSPQAFTAGTINAGTVNATTLNGTVGAAQLPLFGASGTTHSPGAVPDPGATAGTARYLREDGTWSVPAGSTGGGQTGSGLPSGVAPIAGATADYDFLQGSGSVLTDISGNGNSGTLGSGAAAPQWIPNGLSFTALTQSVSLPASLNGSQGWIFSVYVNPLTQVALASNQYSMILASTLGPSGLNLLYQDLGLQGSAFSPSSYSGGSAQSSCTTLVAGFHVFGYILGVSGTSTDHFYIDGNECTRGGGTSAGFQTSGNLVLGSSPSGSFNGSGFYGNMYRAVAFPTLNAAQMKLYSQQLTSDAASRGVPLVPALAPQPAPSLFAIGDSITFGIGVTTPWPSLLNLTNQQPYVINNYGIPGAKLAEMAGSEANRVAPQCGGSGPMVATVFAGTNDLNSYPTPLQTMSFMSSEIATLKAAGCRVFVGTMLSRAGNAGAGGTMDAAKDSYDALILSGAKIAGAEGVIDFAAEPLIGADGASANGSNFPDGIHPSQTLQNRMGVIASNTLNYSFGFSQLNPHVVTAATYTMLSGDGYVTASPVANQTLTLPDCTGPSGATYTVSNIQSAFTVGVVTGSSSQLINGLAAGTVVPVPPNKSLTLRDVPNPKTVSGCHWEM</sequence>
<organism evidence="4 5">
    <name type="scientific">Tunturiibacter empetritectus</name>
    <dbReference type="NCBI Taxonomy" id="3069691"/>
    <lineage>
        <taxon>Bacteria</taxon>
        <taxon>Pseudomonadati</taxon>
        <taxon>Acidobacteriota</taxon>
        <taxon>Terriglobia</taxon>
        <taxon>Terriglobales</taxon>
        <taxon>Acidobacteriaceae</taxon>
        <taxon>Tunturiibacter</taxon>
    </lineage>
</organism>
<gene>
    <name evidence="4" type="ORF">HDF09_002273</name>
</gene>